<feature type="domain" description="Laminin G" evidence="2">
    <location>
        <begin position="177"/>
        <end position="423"/>
    </location>
</feature>
<evidence type="ECO:0000256" key="1">
    <source>
        <dbReference type="PROSITE-ProRule" id="PRU00122"/>
    </source>
</evidence>
<dbReference type="GO" id="GO:0016020">
    <property type="term" value="C:membrane"/>
    <property type="evidence" value="ECO:0007669"/>
    <property type="project" value="UniProtKB-SubCell"/>
</dbReference>
<dbReference type="AlphaFoldDB" id="A0A833SAF3"/>
<name>A0A833SAF3_9HYME</name>
<dbReference type="CDD" id="cd00110">
    <property type="entry name" value="LamG"/>
    <property type="match status" value="2"/>
</dbReference>
<dbReference type="SMART" id="SM00282">
    <property type="entry name" value="LamG"/>
    <property type="match status" value="2"/>
</dbReference>
<protein>
    <recommendedName>
        <fullName evidence="2">Laminin G domain-containing protein</fullName>
    </recommendedName>
</protein>
<keyword evidence="4" id="KW-1185">Reference proteome</keyword>
<dbReference type="SUPFAM" id="SSF49899">
    <property type="entry name" value="Concanavalin A-like lectins/glucanases"/>
    <property type="match status" value="2"/>
</dbReference>
<sequence length="486" mass="53622">MSTPSRYSSTTSSATLDIHQSENPVRLGEWVEVRVSRTGRLASLEVEDDPPQEILAPGAFTQLSLPLNLYLGGAPSTDMYSPKMKTTASFVGCIQTVILNRREIGILAEALGGVNVGNCGHACEARPCGDAECRPLRDRFTCRCRPGMPHPCPAPDDNTILDSSLVKPNGGTHYERSVPSFSGSESYLHYNDADTMKRIISYRVDINMRFRASSSSGLLLWSGRQADPQEQRDENDDFLALGLDRGYLTLAYNLGSGEAVLRYNLTRLDDDLWHRVRAVRNEQWASLVVDSGTGVSASSPGQLRQLNTDTGLYVGNCLFDCFGYKFAKCAIIPLKKLRGFSCRETPYVSVAKQRKHFRAKVRDEALHSSDPGGAPDIVRTTGGRYTKGIVGCISDLVLDSDFSVALSSPGQATNTHSLKSENTDLIFLSDQFNVVPRTDSKKAVTSSTQTTGRWLHKSTGRTKCLINSMRISIRIRLKRNRTYIVY</sequence>
<comment type="caution">
    <text evidence="1">Lacks conserved residue(s) required for the propagation of feature annotation.</text>
</comment>
<dbReference type="InterPro" id="IPR050372">
    <property type="entry name" value="Neurexin-related_CASP"/>
</dbReference>
<dbReference type="EMBL" id="WNWW01000245">
    <property type="protein sequence ID" value="KAF3427865.1"/>
    <property type="molecule type" value="Genomic_DNA"/>
</dbReference>
<dbReference type="InterPro" id="IPR001791">
    <property type="entry name" value="Laminin_G"/>
</dbReference>
<evidence type="ECO:0000313" key="3">
    <source>
        <dbReference type="EMBL" id="KAF3427865.1"/>
    </source>
</evidence>
<dbReference type="PANTHER" id="PTHR15036:SF85">
    <property type="entry name" value="SP2353, ISOFORM A"/>
    <property type="match status" value="1"/>
</dbReference>
<comment type="caution">
    <text evidence="3">The sequence shown here is derived from an EMBL/GenBank/DDBJ whole genome shotgun (WGS) entry which is preliminary data.</text>
</comment>
<dbReference type="Gene3D" id="2.60.120.200">
    <property type="match status" value="2"/>
</dbReference>
<proteinExistence type="predicted"/>
<organism evidence="3 4">
    <name type="scientific">Frieseomelitta varia</name>
    <dbReference type="NCBI Taxonomy" id="561572"/>
    <lineage>
        <taxon>Eukaryota</taxon>
        <taxon>Metazoa</taxon>
        <taxon>Ecdysozoa</taxon>
        <taxon>Arthropoda</taxon>
        <taxon>Hexapoda</taxon>
        <taxon>Insecta</taxon>
        <taxon>Pterygota</taxon>
        <taxon>Neoptera</taxon>
        <taxon>Endopterygota</taxon>
        <taxon>Hymenoptera</taxon>
        <taxon>Apocrita</taxon>
        <taxon>Aculeata</taxon>
        <taxon>Apoidea</taxon>
        <taxon>Anthophila</taxon>
        <taxon>Apidae</taxon>
        <taxon>Frieseomelitta</taxon>
    </lineage>
</organism>
<dbReference type="PROSITE" id="PS50025">
    <property type="entry name" value="LAM_G_DOMAIN"/>
    <property type="match status" value="2"/>
</dbReference>
<evidence type="ECO:0000259" key="2">
    <source>
        <dbReference type="PROSITE" id="PS50025"/>
    </source>
</evidence>
<dbReference type="InterPro" id="IPR013320">
    <property type="entry name" value="ConA-like_dom_sf"/>
</dbReference>
<reference evidence="3" key="1">
    <citation type="submission" date="2019-11" db="EMBL/GenBank/DDBJ databases">
        <title>The nuclear and mitochondrial genomes of Frieseomelitta varia - a highly eusocial stingless bee (Meliponini) with a permanently sterile worker caste.</title>
        <authorList>
            <person name="Freitas F.C.P."/>
            <person name="Lourenco A.P."/>
            <person name="Nunes F.M.F."/>
            <person name="Paschoal A.R."/>
            <person name="Abreu F.C.P."/>
            <person name="Barbin F.O."/>
            <person name="Bataglia L."/>
            <person name="Cardoso-Junior C.A.M."/>
            <person name="Cervoni M.S."/>
            <person name="Silva S.R."/>
            <person name="Dalarmi F."/>
            <person name="Del Lama M.A."/>
            <person name="Depintor T.S."/>
            <person name="Ferreira K.M."/>
            <person name="Goria P.S."/>
            <person name="Jaskot M.C."/>
            <person name="Lago D.C."/>
            <person name="Luna-Lucena D."/>
            <person name="Moda L.M."/>
            <person name="Nascimento L."/>
            <person name="Pedrino M."/>
            <person name="Rabico F.O."/>
            <person name="Sanches F.C."/>
            <person name="Santos D.E."/>
            <person name="Santos C.G."/>
            <person name="Vieira J."/>
            <person name="Lopes T.F."/>
            <person name="Barchuk A.R."/>
            <person name="Hartfelder K."/>
            <person name="Simoes Z.L.P."/>
            <person name="Bitondi M.M.G."/>
            <person name="Pinheiro D.G."/>
        </authorList>
    </citation>
    <scope>NUCLEOTIDE SEQUENCE</scope>
    <source>
        <strain evidence="3">USP_RPSP 00005682</strain>
        <tissue evidence="3">Whole individual</tissue>
    </source>
</reference>
<gene>
    <name evidence="3" type="ORF">E2986_10952</name>
</gene>
<dbReference type="Pfam" id="PF02210">
    <property type="entry name" value="Laminin_G_2"/>
    <property type="match status" value="1"/>
</dbReference>
<evidence type="ECO:0000313" key="4">
    <source>
        <dbReference type="Proteomes" id="UP000655588"/>
    </source>
</evidence>
<feature type="domain" description="Laminin G" evidence="2">
    <location>
        <begin position="1"/>
        <end position="119"/>
    </location>
</feature>
<dbReference type="PANTHER" id="PTHR15036">
    <property type="entry name" value="PIKACHURIN-LIKE PROTEIN"/>
    <property type="match status" value="1"/>
</dbReference>
<dbReference type="Proteomes" id="UP000655588">
    <property type="component" value="Unassembled WGS sequence"/>
</dbReference>
<dbReference type="Pfam" id="PF00054">
    <property type="entry name" value="Laminin_G_1"/>
    <property type="match status" value="1"/>
</dbReference>
<accession>A0A833SAF3</accession>